<gene>
    <name evidence="7" type="ORF">ACA29_07280</name>
</gene>
<name>A0A0Q9XZ77_9BACI</name>
<evidence type="ECO:0000256" key="3">
    <source>
        <dbReference type="ARBA" id="ARBA00022989"/>
    </source>
</evidence>
<dbReference type="GO" id="GO:0140359">
    <property type="term" value="F:ABC-type transporter activity"/>
    <property type="evidence" value="ECO:0007669"/>
    <property type="project" value="InterPro"/>
</dbReference>
<evidence type="ECO:0000259" key="6">
    <source>
        <dbReference type="PROSITE" id="PS50929"/>
    </source>
</evidence>
<dbReference type="InterPro" id="IPR011527">
    <property type="entry name" value="ABC1_TM_dom"/>
</dbReference>
<feature type="transmembrane region" description="Helical" evidence="5">
    <location>
        <begin position="66"/>
        <end position="87"/>
    </location>
</feature>
<sequence length="199" mass="22715">MNRLENYATPQLREVWYLLWDRLGPNRFIFILGFLSSLGQSFIMLLEPLFVNLIFNHLETEAYNRIYLLLGISATIFIFFISIAIFGEYLKKISMARLQTSMMVESADHAQRLPFERAKSAHSSDLVQRITTDTTRMTGLLNLLINDMGYQIAMFMLGCSLSVLAKLENRHCVITHFAITVIVHPHHAPAIAAYWTSGG</sequence>
<dbReference type="PROSITE" id="PS50929">
    <property type="entry name" value="ABC_TM1F"/>
    <property type="match status" value="1"/>
</dbReference>
<keyword evidence="4 5" id="KW-0472">Membrane</keyword>
<protein>
    <recommendedName>
        <fullName evidence="6">ABC transmembrane type-1 domain-containing protein</fullName>
    </recommendedName>
</protein>
<dbReference type="Proteomes" id="UP000053881">
    <property type="component" value="Unassembled WGS sequence"/>
</dbReference>
<feature type="transmembrane region" description="Helical" evidence="5">
    <location>
        <begin position="28"/>
        <end position="46"/>
    </location>
</feature>
<comment type="caution">
    <text evidence="7">The sequence shown here is derived from an EMBL/GenBank/DDBJ whole genome shotgun (WGS) entry which is preliminary data.</text>
</comment>
<dbReference type="Pfam" id="PF00664">
    <property type="entry name" value="ABC_membrane"/>
    <property type="match status" value="1"/>
</dbReference>
<evidence type="ECO:0000256" key="4">
    <source>
        <dbReference type="ARBA" id="ARBA00023136"/>
    </source>
</evidence>
<evidence type="ECO:0000256" key="5">
    <source>
        <dbReference type="SAM" id="Phobius"/>
    </source>
</evidence>
<keyword evidence="2 5" id="KW-0812">Transmembrane</keyword>
<evidence type="ECO:0000256" key="2">
    <source>
        <dbReference type="ARBA" id="ARBA00022692"/>
    </source>
</evidence>
<dbReference type="GO" id="GO:0005524">
    <property type="term" value="F:ATP binding"/>
    <property type="evidence" value="ECO:0007669"/>
    <property type="project" value="InterPro"/>
</dbReference>
<dbReference type="InterPro" id="IPR036640">
    <property type="entry name" value="ABC1_TM_sf"/>
</dbReference>
<evidence type="ECO:0000313" key="7">
    <source>
        <dbReference type="EMBL" id="KRG14091.1"/>
    </source>
</evidence>
<dbReference type="PATRIC" id="fig|217031.4.peg.2414"/>
<keyword evidence="3 5" id="KW-1133">Transmembrane helix</keyword>
<reference evidence="7 8" key="1">
    <citation type="submission" date="2015-06" db="EMBL/GenBank/DDBJ databases">
        <title>Genome sequencing project of Bacillus galactosidilyticus PL133.</title>
        <authorList>
            <person name="Gaiero J."/>
            <person name="Nicol R."/>
            <person name="Habash M."/>
        </authorList>
    </citation>
    <scope>NUCLEOTIDE SEQUENCE [LARGE SCALE GENOMIC DNA]</scope>
    <source>
        <strain evidence="7 8">PL133</strain>
    </source>
</reference>
<dbReference type="SUPFAM" id="SSF90123">
    <property type="entry name" value="ABC transporter transmembrane region"/>
    <property type="match status" value="1"/>
</dbReference>
<dbReference type="EMBL" id="LGPB01000068">
    <property type="protein sequence ID" value="KRG14091.1"/>
    <property type="molecule type" value="Genomic_DNA"/>
</dbReference>
<dbReference type="GO" id="GO:0005886">
    <property type="term" value="C:plasma membrane"/>
    <property type="evidence" value="ECO:0007669"/>
    <property type="project" value="UniProtKB-SubCell"/>
</dbReference>
<feature type="domain" description="ABC transmembrane type-1" evidence="6">
    <location>
        <begin position="31"/>
        <end position="155"/>
    </location>
</feature>
<dbReference type="AlphaFoldDB" id="A0A0Q9XZ77"/>
<proteinExistence type="predicted"/>
<organism evidence="7 8">
    <name type="scientific">Lederbergia galactosidilytica</name>
    <dbReference type="NCBI Taxonomy" id="217031"/>
    <lineage>
        <taxon>Bacteria</taxon>
        <taxon>Bacillati</taxon>
        <taxon>Bacillota</taxon>
        <taxon>Bacilli</taxon>
        <taxon>Bacillales</taxon>
        <taxon>Bacillaceae</taxon>
        <taxon>Lederbergia</taxon>
    </lineage>
</organism>
<dbReference type="Gene3D" id="1.20.1560.10">
    <property type="entry name" value="ABC transporter type 1, transmembrane domain"/>
    <property type="match status" value="1"/>
</dbReference>
<accession>A0A0Q9XZ77</accession>
<evidence type="ECO:0000313" key="8">
    <source>
        <dbReference type="Proteomes" id="UP000053881"/>
    </source>
</evidence>
<comment type="subcellular location">
    <subcellularLocation>
        <location evidence="1">Cell membrane</location>
        <topology evidence="1">Multi-pass membrane protein</topology>
    </subcellularLocation>
</comment>
<evidence type="ECO:0000256" key="1">
    <source>
        <dbReference type="ARBA" id="ARBA00004651"/>
    </source>
</evidence>